<evidence type="ECO:0000256" key="4">
    <source>
        <dbReference type="ARBA" id="ARBA00023054"/>
    </source>
</evidence>
<keyword evidence="6" id="KW-0206">Cytoskeleton</keyword>
<evidence type="ECO:0000313" key="17">
    <source>
        <dbReference type="Proteomes" id="UP001148838"/>
    </source>
</evidence>
<dbReference type="InterPro" id="IPR039505">
    <property type="entry name" value="DRC1/2_N"/>
</dbReference>
<evidence type="ECO:0000256" key="12">
    <source>
        <dbReference type="ARBA" id="ARBA00045865"/>
    </source>
</evidence>
<evidence type="ECO:0000256" key="3">
    <source>
        <dbReference type="ARBA" id="ARBA00022846"/>
    </source>
</evidence>
<dbReference type="Pfam" id="PF14772">
    <property type="entry name" value="NYD-SP28"/>
    <property type="match status" value="1"/>
</dbReference>
<evidence type="ECO:0000256" key="1">
    <source>
        <dbReference type="ARBA" id="ARBA00004611"/>
    </source>
</evidence>
<evidence type="ECO:0000256" key="9">
    <source>
        <dbReference type="ARBA" id="ARBA00038424"/>
    </source>
</evidence>
<proteinExistence type="inferred from homology"/>
<evidence type="ECO:0000256" key="7">
    <source>
        <dbReference type="ARBA" id="ARBA00023273"/>
    </source>
</evidence>
<feature type="domain" description="Dynein regulatory complex protein 1/2 N-terminal" evidence="15">
    <location>
        <begin position="26"/>
        <end position="126"/>
    </location>
</feature>
<evidence type="ECO:0000256" key="5">
    <source>
        <dbReference type="ARBA" id="ARBA00023069"/>
    </source>
</evidence>
<comment type="similarity">
    <text evidence="9">Belongs to the DRC2 family.</text>
</comment>
<evidence type="ECO:0000259" key="14">
    <source>
        <dbReference type="Pfam" id="PF00078"/>
    </source>
</evidence>
<dbReference type="EMBL" id="JAJSOF020000021">
    <property type="protein sequence ID" value="KAJ4436914.1"/>
    <property type="molecule type" value="Genomic_DNA"/>
</dbReference>
<comment type="function">
    <text evidence="12">Component of the nexin-dynein regulatory complex (N-DRC), a key regulator of ciliary/flagellar motility which maintains the alignment and integrity of the distal axoneme and regulates microtubule sliding in motile axonemes. Plays a critical role in the assembly of N-DRC and also stabilizes the assembly of multiple inner dynein arms and radial spokes. Coassembles with DRC1 to form a central scaffold needed for assembly of the N-DRC and its attachment to the outer doublet microtubules.</text>
</comment>
<keyword evidence="4 13" id="KW-0175">Coiled coil</keyword>
<organism evidence="16 17">
    <name type="scientific">Periplaneta americana</name>
    <name type="common">American cockroach</name>
    <name type="synonym">Blatta americana</name>
    <dbReference type="NCBI Taxonomy" id="6978"/>
    <lineage>
        <taxon>Eukaryota</taxon>
        <taxon>Metazoa</taxon>
        <taxon>Ecdysozoa</taxon>
        <taxon>Arthropoda</taxon>
        <taxon>Hexapoda</taxon>
        <taxon>Insecta</taxon>
        <taxon>Pterygota</taxon>
        <taxon>Neoptera</taxon>
        <taxon>Polyneoptera</taxon>
        <taxon>Dictyoptera</taxon>
        <taxon>Blattodea</taxon>
        <taxon>Blattoidea</taxon>
        <taxon>Blattidae</taxon>
        <taxon>Blattinae</taxon>
        <taxon>Periplaneta</taxon>
    </lineage>
</organism>
<dbReference type="PANTHER" id="PTHR21625:SF0">
    <property type="entry name" value="DYNEIN REGULATORY COMPLEX SUBUNIT 2"/>
    <property type="match status" value="1"/>
</dbReference>
<keyword evidence="5" id="KW-0969">Cilium</keyword>
<evidence type="ECO:0000256" key="13">
    <source>
        <dbReference type="SAM" id="Coils"/>
    </source>
</evidence>
<dbReference type="Proteomes" id="UP001148838">
    <property type="component" value="Unassembled WGS sequence"/>
</dbReference>
<keyword evidence="17" id="KW-1185">Reference proteome</keyword>
<dbReference type="Pfam" id="PF00078">
    <property type="entry name" value="RVT_1"/>
    <property type="match status" value="1"/>
</dbReference>
<comment type="caution">
    <text evidence="16">The sequence shown here is derived from an EMBL/GenBank/DDBJ whole genome shotgun (WGS) entry which is preliminary data.</text>
</comment>
<keyword evidence="3" id="KW-0282">Flagellum</keyword>
<comment type="subcellular location">
    <subcellularLocation>
        <location evidence="1">Cytoplasm</location>
        <location evidence="1">Cytoskeleton</location>
        <location evidence="1">Flagellum axoneme</location>
    </subcellularLocation>
    <subcellularLocation>
        <location evidence="8">Cytoplasm</location>
        <location evidence="8">Cytoskeleton</location>
        <location evidence="8">Flagellum basal body</location>
    </subcellularLocation>
</comment>
<keyword evidence="2" id="KW-0963">Cytoplasm</keyword>
<accession>A0ABQ8SRU1</accession>
<name>A0ABQ8SRU1_PERAM</name>
<dbReference type="PANTHER" id="PTHR21625">
    <property type="entry name" value="NYD-SP28 PROTEIN"/>
    <property type="match status" value="1"/>
</dbReference>
<reference evidence="16 17" key="1">
    <citation type="journal article" date="2022" name="Allergy">
        <title>Genome assembly and annotation of Periplaneta americana reveal a comprehensive cockroach allergen profile.</title>
        <authorList>
            <person name="Wang L."/>
            <person name="Xiong Q."/>
            <person name="Saelim N."/>
            <person name="Wang L."/>
            <person name="Nong W."/>
            <person name="Wan A.T."/>
            <person name="Shi M."/>
            <person name="Liu X."/>
            <person name="Cao Q."/>
            <person name="Hui J.H.L."/>
            <person name="Sookrung N."/>
            <person name="Leung T.F."/>
            <person name="Tungtrongchitr A."/>
            <person name="Tsui S.K.W."/>
        </authorList>
    </citation>
    <scope>NUCLEOTIDE SEQUENCE [LARGE SCALE GENOMIC DNA]</scope>
    <source>
        <strain evidence="16">PWHHKU_190912</strain>
    </source>
</reference>
<evidence type="ECO:0000256" key="6">
    <source>
        <dbReference type="ARBA" id="ARBA00023212"/>
    </source>
</evidence>
<feature type="coiled-coil region" evidence="13">
    <location>
        <begin position="95"/>
        <end position="162"/>
    </location>
</feature>
<feature type="domain" description="Reverse transcriptase" evidence="14">
    <location>
        <begin position="394"/>
        <end position="478"/>
    </location>
</feature>
<evidence type="ECO:0000256" key="8">
    <source>
        <dbReference type="ARBA" id="ARBA00037841"/>
    </source>
</evidence>
<keyword evidence="7" id="KW-0966">Cell projection</keyword>
<dbReference type="InterPro" id="IPR039750">
    <property type="entry name" value="DRC1/DRC2"/>
</dbReference>
<protein>
    <recommendedName>
        <fullName evidence="10">Dynein regulatory complex subunit 2</fullName>
    </recommendedName>
    <alternativeName>
        <fullName evidence="11">Coiled-coil domain-containing protein 65</fullName>
    </alternativeName>
</protein>
<evidence type="ECO:0000256" key="10">
    <source>
        <dbReference type="ARBA" id="ARBA00040899"/>
    </source>
</evidence>
<sequence>MAPKKKGKGSKLSRMTEEERARYLQHRAAIEEEARRRKQQLIATFMKNKLKHEEAFTRLNLAKINQQWRHLLRQIKTRELKQDLENLWNLFDHVIQTKENIIKNLLKELDESEQQYGRNFQSHTEIVDQLIELHAKRLEQLHDSYKQEHRALLQEASRERRRMISGAETDEETLQTIKFQLVRDMEIWISRWNKSCLIKTDEVRNNMLSIVDSLQISSESTLEKLWREFQSTLQEYINSTQDKYSHYTRLKARDEASSDKILCHFKILASLNEQIASLKQQLANLKTTHEQKIEDLRAEHSHYNQNFYSLRNQLIECRKLDEKQLNTLIALSNKTTKELELLLEKGERILQLVNMCRRMETEREKVLPFVIGPSTAAPLSQGEQDHLEMAYKEMPSEPLVKLLVYADDVNMLGENPQTIRENAEILLEASKEIGLEVNPEKIKYMIMSRDQNIVRNGTIKIGDFSFEEVEKFKYLGATATNINDAREEIKRRINMGNACYYSVEKLLSSSLLSKNLKVRIYKTVILPVVLYGCETWTLTLREEQRLRVFENKVLRKIFGAKRDEVTGEWRKLHNTELHALYPSPDIIRNIKSRRLRWAGHVARMGES</sequence>
<evidence type="ECO:0000256" key="11">
    <source>
        <dbReference type="ARBA" id="ARBA00041517"/>
    </source>
</evidence>
<evidence type="ECO:0000313" key="16">
    <source>
        <dbReference type="EMBL" id="KAJ4436914.1"/>
    </source>
</evidence>
<gene>
    <name evidence="16" type="ORF">ANN_17046</name>
</gene>
<dbReference type="InterPro" id="IPR000477">
    <property type="entry name" value="RT_dom"/>
</dbReference>
<evidence type="ECO:0000256" key="2">
    <source>
        <dbReference type="ARBA" id="ARBA00022490"/>
    </source>
</evidence>
<evidence type="ECO:0000259" key="15">
    <source>
        <dbReference type="Pfam" id="PF14772"/>
    </source>
</evidence>
<feature type="coiled-coil region" evidence="13">
    <location>
        <begin position="268"/>
        <end position="306"/>
    </location>
</feature>